<dbReference type="CDD" id="cd09274">
    <property type="entry name" value="RNase_HI_RT_Ty3"/>
    <property type="match status" value="1"/>
</dbReference>
<comment type="caution">
    <text evidence="5">The sequence shown here is derived from an EMBL/GenBank/DDBJ whole genome shotgun (WGS) entry which is preliminary data.</text>
</comment>
<dbReference type="AlphaFoldDB" id="A0ABD1ISE7"/>
<comment type="similarity">
    <text evidence="1">Belongs to the beta type-B retroviral polymerase family. HERV class-II K(HML-2) pol subfamily.</text>
</comment>
<evidence type="ECO:0000256" key="2">
    <source>
        <dbReference type="ARBA" id="ARBA00012180"/>
    </source>
</evidence>
<dbReference type="GO" id="GO:0004523">
    <property type="term" value="F:RNA-DNA hybrid ribonuclease activity"/>
    <property type="evidence" value="ECO:0007669"/>
    <property type="project" value="UniProtKB-EC"/>
</dbReference>
<feature type="domain" description="Reverse transcriptase" evidence="4">
    <location>
        <begin position="1"/>
        <end position="66"/>
    </location>
</feature>
<name>A0ABD1ISE7_9TELE</name>
<dbReference type="InterPro" id="IPR000477">
    <property type="entry name" value="RT_dom"/>
</dbReference>
<dbReference type="Pfam" id="PF00078">
    <property type="entry name" value="RVT_1"/>
    <property type="match status" value="1"/>
</dbReference>
<dbReference type="SUPFAM" id="SSF56672">
    <property type="entry name" value="DNA/RNA polymerases"/>
    <property type="match status" value="1"/>
</dbReference>
<dbReference type="InterPro" id="IPR043128">
    <property type="entry name" value="Rev_trsase/Diguanyl_cyclase"/>
</dbReference>
<gene>
    <name evidence="5" type="ORF">ACEWY4_027283</name>
</gene>
<dbReference type="InterPro" id="IPR043502">
    <property type="entry name" value="DNA/RNA_pol_sf"/>
</dbReference>
<dbReference type="PROSITE" id="PS50878">
    <property type="entry name" value="RT_POL"/>
    <property type="match status" value="1"/>
</dbReference>
<proteinExistence type="inferred from homology"/>
<dbReference type="Pfam" id="PF17919">
    <property type="entry name" value="RT_RNaseH_2"/>
    <property type="match status" value="1"/>
</dbReference>
<dbReference type="EC" id="3.1.26.4" evidence="2"/>
<organism evidence="5 6">
    <name type="scientific">Coilia grayii</name>
    <name type="common">Gray's grenadier anchovy</name>
    <dbReference type="NCBI Taxonomy" id="363190"/>
    <lineage>
        <taxon>Eukaryota</taxon>
        <taxon>Metazoa</taxon>
        <taxon>Chordata</taxon>
        <taxon>Craniata</taxon>
        <taxon>Vertebrata</taxon>
        <taxon>Euteleostomi</taxon>
        <taxon>Actinopterygii</taxon>
        <taxon>Neopterygii</taxon>
        <taxon>Teleostei</taxon>
        <taxon>Clupei</taxon>
        <taxon>Clupeiformes</taxon>
        <taxon>Clupeoidei</taxon>
        <taxon>Engraulidae</taxon>
        <taxon>Coilinae</taxon>
        <taxon>Coilia</taxon>
    </lineage>
</organism>
<dbReference type="PANTHER" id="PTHR33064:SF29">
    <property type="entry name" value="PEPTIDASE A2 DOMAIN-CONTAINING PROTEIN-RELATED"/>
    <property type="match status" value="1"/>
</dbReference>
<keyword evidence="6" id="KW-1185">Reference proteome</keyword>
<feature type="region of interest" description="Disordered" evidence="3">
    <location>
        <begin position="249"/>
        <end position="268"/>
    </location>
</feature>
<sequence length="268" mass="30479">MDQVLRGPEAYAAAYIDDVIVFSSSWEEHLTHLADVFRRITEVDLLVNPGKCQLARPEFCYLGYVLGDGHIRLQVSKVEAVRDCPPPTTKKGVRSFLGLVGWYRQFIPVFSSRAFALTNLTLKSSTNKVVWTEDCLKTFWDLKDCLCNSPVLQSPNFDPPFTVQTDTSGLGLGAVLLQGEGEDRRPVQYISRKLFDHETRYSTVEKECLAIKWALDSLKYYLLGKQFVLETDHHMLQWLSRMKDSNARVTRPCSHTVSPSSIKPERTT</sequence>
<accession>A0ABD1ISE7</accession>
<evidence type="ECO:0000313" key="5">
    <source>
        <dbReference type="EMBL" id="KAL2077779.1"/>
    </source>
</evidence>
<dbReference type="EMBL" id="JBHFQA010000024">
    <property type="protein sequence ID" value="KAL2077779.1"/>
    <property type="molecule type" value="Genomic_DNA"/>
</dbReference>
<protein>
    <recommendedName>
        <fullName evidence="2">ribonuclease H</fullName>
        <ecNumber evidence="2">3.1.26.4</ecNumber>
    </recommendedName>
</protein>
<dbReference type="InterPro" id="IPR041577">
    <property type="entry name" value="RT_RNaseH_2"/>
</dbReference>
<dbReference type="PANTHER" id="PTHR33064">
    <property type="entry name" value="POL PROTEIN"/>
    <property type="match status" value="1"/>
</dbReference>
<dbReference type="Gene3D" id="3.10.20.370">
    <property type="match status" value="1"/>
</dbReference>
<dbReference type="FunFam" id="3.30.70.270:FF:000020">
    <property type="entry name" value="Transposon Tf2-6 polyprotein-like Protein"/>
    <property type="match status" value="1"/>
</dbReference>
<dbReference type="InterPro" id="IPR051320">
    <property type="entry name" value="Viral_Replic_Matur_Polypro"/>
</dbReference>
<evidence type="ECO:0000256" key="1">
    <source>
        <dbReference type="ARBA" id="ARBA00010879"/>
    </source>
</evidence>
<dbReference type="Proteomes" id="UP001591681">
    <property type="component" value="Unassembled WGS sequence"/>
</dbReference>
<dbReference type="Gene3D" id="3.30.70.270">
    <property type="match status" value="2"/>
</dbReference>
<evidence type="ECO:0000313" key="6">
    <source>
        <dbReference type="Proteomes" id="UP001591681"/>
    </source>
</evidence>
<dbReference type="FunFam" id="3.10.20.370:FF:000001">
    <property type="entry name" value="Retrovirus-related Pol polyprotein from transposon 17.6-like protein"/>
    <property type="match status" value="1"/>
</dbReference>
<evidence type="ECO:0000259" key="4">
    <source>
        <dbReference type="PROSITE" id="PS50878"/>
    </source>
</evidence>
<reference evidence="5 6" key="1">
    <citation type="submission" date="2024-09" db="EMBL/GenBank/DDBJ databases">
        <title>A chromosome-level genome assembly of Gray's grenadier anchovy, Coilia grayii.</title>
        <authorList>
            <person name="Fu Z."/>
        </authorList>
    </citation>
    <scope>NUCLEOTIDE SEQUENCE [LARGE SCALE GENOMIC DNA]</scope>
    <source>
        <strain evidence="5">G4</strain>
        <tissue evidence="5">Muscle</tissue>
    </source>
</reference>
<evidence type="ECO:0000256" key="3">
    <source>
        <dbReference type="SAM" id="MobiDB-lite"/>
    </source>
</evidence>